<keyword evidence="1" id="KW-1133">Transmembrane helix</keyword>
<sequence>MKKMIRIAFFYVILALIGGVFYREFTKFNGFTGVTVLADVHVHLMVLGVFMFMILALFVKNLPLLKEKRFSQFMIIYNIGLLLTVIMMVIRGMTQVLTMTLTSGMSAAISGMAGIGHIFLGIGLILLMITLLKVTQEDA</sequence>
<feature type="transmembrane region" description="Helical" evidence="1">
    <location>
        <begin position="42"/>
        <end position="62"/>
    </location>
</feature>
<dbReference type="AlphaFoldDB" id="A0A4R3Z7W0"/>
<dbReference type="Pfam" id="PF11070">
    <property type="entry name" value="DUF2871"/>
    <property type="match status" value="1"/>
</dbReference>
<keyword evidence="1" id="KW-0472">Membrane</keyword>
<proteinExistence type="predicted"/>
<keyword evidence="3" id="KW-1185">Reference proteome</keyword>
<dbReference type="GeneID" id="98914440"/>
<dbReference type="EMBL" id="SMCQ01000002">
    <property type="protein sequence ID" value="TCW02238.1"/>
    <property type="molecule type" value="Genomic_DNA"/>
</dbReference>
<evidence type="ECO:0000256" key="1">
    <source>
        <dbReference type="SAM" id="Phobius"/>
    </source>
</evidence>
<feature type="transmembrane region" description="Helical" evidence="1">
    <location>
        <begin position="105"/>
        <end position="132"/>
    </location>
</feature>
<accession>A0A4R3Z7W0</accession>
<organism evidence="2 3">
    <name type="scientific">Longibaculum muris</name>
    <dbReference type="NCBI Taxonomy" id="1796628"/>
    <lineage>
        <taxon>Bacteria</taxon>
        <taxon>Bacillati</taxon>
        <taxon>Bacillota</taxon>
        <taxon>Erysipelotrichia</taxon>
        <taxon>Erysipelotrichales</taxon>
        <taxon>Coprobacillaceae</taxon>
        <taxon>Longibaculum</taxon>
    </lineage>
</organism>
<dbReference type="Gene3D" id="1.20.210.10">
    <property type="entry name" value="Cytochrome c oxidase-like, subunit I domain"/>
    <property type="match status" value="1"/>
</dbReference>
<name>A0A4R3Z7W0_9FIRM</name>
<gene>
    <name evidence="2" type="ORF">EDD60_102203</name>
</gene>
<feature type="transmembrane region" description="Helical" evidence="1">
    <location>
        <begin position="7"/>
        <end position="22"/>
    </location>
</feature>
<dbReference type="InterPro" id="IPR021299">
    <property type="entry name" value="DUF2871"/>
</dbReference>
<dbReference type="InterPro" id="IPR036927">
    <property type="entry name" value="Cyt_c_oxase-like_su1_sf"/>
</dbReference>
<evidence type="ECO:0000313" key="3">
    <source>
        <dbReference type="Proteomes" id="UP000295515"/>
    </source>
</evidence>
<protein>
    <submittedName>
        <fullName evidence="2">Uncharacterized protein DUF2871</fullName>
    </submittedName>
</protein>
<reference evidence="2 3" key="1">
    <citation type="submission" date="2019-03" db="EMBL/GenBank/DDBJ databases">
        <title>Genomic Encyclopedia of Type Strains, Phase IV (KMG-IV): sequencing the most valuable type-strain genomes for metagenomic binning, comparative biology and taxonomic classification.</title>
        <authorList>
            <person name="Goeker M."/>
        </authorList>
    </citation>
    <scope>NUCLEOTIDE SEQUENCE [LARGE SCALE GENOMIC DNA]</scope>
    <source>
        <strain evidence="2 3">DSM 29487</strain>
    </source>
</reference>
<dbReference type="Proteomes" id="UP000295515">
    <property type="component" value="Unassembled WGS sequence"/>
</dbReference>
<keyword evidence="1" id="KW-0812">Transmembrane</keyword>
<feature type="transmembrane region" description="Helical" evidence="1">
    <location>
        <begin position="74"/>
        <end position="93"/>
    </location>
</feature>
<dbReference type="RefSeq" id="WP_132226208.1">
    <property type="nucleotide sequence ID" value="NZ_JANKBF010000003.1"/>
</dbReference>
<comment type="caution">
    <text evidence="2">The sequence shown here is derived from an EMBL/GenBank/DDBJ whole genome shotgun (WGS) entry which is preliminary data.</text>
</comment>
<evidence type="ECO:0000313" key="2">
    <source>
        <dbReference type="EMBL" id="TCW02238.1"/>
    </source>
</evidence>